<dbReference type="AlphaFoldDB" id="A0A8S9JJI5"/>
<protein>
    <submittedName>
        <fullName evidence="1">Uncharacterized protein</fullName>
    </submittedName>
</protein>
<organism evidence="1 2">
    <name type="scientific">Brassica cretica</name>
    <name type="common">Mustard</name>
    <dbReference type="NCBI Taxonomy" id="69181"/>
    <lineage>
        <taxon>Eukaryota</taxon>
        <taxon>Viridiplantae</taxon>
        <taxon>Streptophyta</taxon>
        <taxon>Embryophyta</taxon>
        <taxon>Tracheophyta</taxon>
        <taxon>Spermatophyta</taxon>
        <taxon>Magnoliopsida</taxon>
        <taxon>eudicotyledons</taxon>
        <taxon>Gunneridae</taxon>
        <taxon>Pentapetalae</taxon>
        <taxon>rosids</taxon>
        <taxon>malvids</taxon>
        <taxon>Brassicales</taxon>
        <taxon>Brassicaceae</taxon>
        <taxon>Brassiceae</taxon>
        <taxon>Brassica</taxon>
    </lineage>
</organism>
<name>A0A8S9JJI5_BRACR</name>
<proteinExistence type="predicted"/>
<reference evidence="1" key="1">
    <citation type="submission" date="2019-12" db="EMBL/GenBank/DDBJ databases">
        <title>Genome sequencing and annotation of Brassica cretica.</title>
        <authorList>
            <person name="Studholme D.J."/>
            <person name="Sarris P.F."/>
        </authorList>
    </citation>
    <scope>NUCLEOTIDE SEQUENCE</scope>
    <source>
        <strain evidence="1">PFS-001/15</strain>
        <tissue evidence="1">Leaf</tissue>
    </source>
</reference>
<dbReference type="EMBL" id="QGKW02001660">
    <property type="protein sequence ID" value="KAF2581547.1"/>
    <property type="molecule type" value="Genomic_DNA"/>
</dbReference>
<evidence type="ECO:0000313" key="1">
    <source>
        <dbReference type="EMBL" id="KAF2581547.1"/>
    </source>
</evidence>
<accession>A0A8S9JJI5</accession>
<comment type="caution">
    <text evidence="1">The sequence shown here is derived from an EMBL/GenBank/DDBJ whole genome shotgun (WGS) entry which is preliminary data.</text>
</comment>
<dbReference type="Proteomes" id="UP000712281">
    <property type="component" value="Unassembled WGS sequence"/>
</dbReference>
<sequence length="170" mass="19731">MSASYLQDLVFAVKDWCFWISISDASNFMIFHCVVRKRETMEETMAARSGYVDESERDLMNDSFFPSLKSPSKLVTCSVSISLCRQLKQQAWRDRTSSPLKAAVLINYDPTTPSRLLSTMRETMEETMAARFWCLCFLRMPHLLQCVLSPNHCYAWLEPFFTMIGFNFSI</sequence>
<evidence type="ECO:0000313" key="2">
    <source>
        <dbReference type="Proteomes" id="UP000712281"/>
    </source>
</evidence>
<gene>
    <name evidence="1" type="ORF">F2Q68_00002553</name>
</gene>